<dbReference type="EMBL" id="SFCI01000311">
    <property type="protein sequence ID" value="TFY80632.1"/>
    <property type="molecule type" value="Genomic_DNA"/>
</dbReference>
<comment type="caution">
    <text evidence="10">The sequence shown here is derived from an EMBL/GenBank/DDBJ whole genome shotgun (WGS) entry which is preliminary data.</text>
</comment>
<organism evidence="10 11">
    <name type="scientific">Hericium alpestre</name>
    <dbReference type="NCBI Taxonomy" id="135208"/>
    <lineage>
        <taxon>Eukaryota</taxon>
        <taxon>Fungi</taxon>
        <taxon>Dikarya</taxon>
        <taxon>Basidiomycota</taxon>
        <taxon>Agaricomycotina</taxon>
        <taxon>Agaricomycetes</taxon>
        <taxon>Russulales</taxon>
        <taxon>Hericiaceae</taxon>
        <taxon>Hericium</taxon>
    </lineage>
</organism>
<feature type="compositionally biased region" description="Basic and acidic residues" evidence="8">
    <location>
        <begin position="62"/>
        <end position="76"/>
    </location>
</feature>
<keyword evidence="7" id="KW-0539">Nucleus</keyword>
<feature type="region of interest" description="Disordered" evidence="8">
    <location>
        <begin position="125"/>
        <end position="152"/>
    </location>
</feature>
<dbReference type="InterPro" id="IPR019194">
    <property type="entry name" value="Tscrpt_elong_fac_Eaf_N"/>
</dbReference>
<dbReference type="InterPro" id="IPR027093">
    <property type="entry name" value="EAF_fam"/>
</dbReference>
<dbReference type="STRING" id="135208.A0A4Z0A0P3"/>
<evidence type="ECO:0000256" key="8">
    <source>
        <dbReference type="SAM" id="MobiDB-lite"/>
    </source>
</evidence>
<dbReference type="AlphaFoldDB" id="A0A4Z0A0P3"/>
<keyword evidence="11" id="KW-1185">Reference proteome</keyword>
<dbReference type="GO" id="GO:0032783">
    <property type="term" value="C:super elongation complex"/>
    <property type="evidence" value="ECO:0007669"/>
    <property type="project" value="InterPro"/>
</dbReference>
<feature type="domain" description="Transcription elongation factor Eaf N-terminal" evidence="9">
    <location>
        <begin position="16"/>
        <end position="121"/>
    </location>
</feature>
<dbReference type="GO" id="GO:0003711">
    <property type="term" value="F:transcription elongation factor activity"/>
    <property type="evidence" value="ECO:0007669"/>
    <property type="project" value="TreeGrafter"/>
</dbReference>
<keyword evidence="3" id="KW-0597">Phosphoprotein</keyword>
<accession>A0A4Z0A0P3</accession>
<evidence type="ECO:0000256" key="5">
    <source>
        <dbReference type="ARBA" id="ARBA00023159"/>
    </source>
</evidence>
<reference evidence="10 11" key="1">
    <citation type="submission" date="2019-02" db="EMBL/GenBank/DDBJ databases">
        <title>Genome sequencing of the rare red list fungi Hericium alpestre (H. flagellum).</title>
        <authorList>
            <person name="Buettner E."/>
            <person name="Kellner H."/>
        </authorList>
    </citation>
    <scope>NUCLEOTIDE SEQUENCE [LARGE SCALE GENOMIC DNA]</scope>
    <source>
        <strain evidence="10 11">DSM 108284</strain>
    </source>
</reference>
<evidence type="ECO:0000256" key="3">
    <source>
        <dbReference type="ARBA" id="ARBA00022553"/>
    </source>
</evidence>
<evidence type="ECO:0000313" key="11">
    <source>
        <dbReference type="Proteomes" id="UP000298061"/>
    </source>
</evidence>
<proteinExistence type="inferred from homology"/>
<keyword evidence="4" id="KW-0805">Transcription regulation</keyword>
<sequence length="152" mass="16443">MSLSATWMPPAGRHKVNVGSSLGKALKARKGASAPKRSNLPERDFYSFRSESIDSTKPGTIEVKKGKESTSVRVERPTSNDGEAIIFTGDEKPAKEWDCVLIYDEELNTFTLEKLDSCIGLGYGKKGAMSARPSTSSSASLPRRTAADELEA</sequence>
<evidence type="ECO:0000256" key="6">
    <source>
        <dbReference type="ARBA" id="ARBA00023163"/>
    </source>
</evidence>
<keyword evidence="6" id="KW-0804">Transcription</keyword>
<evidence type="ECO:0000313" key="10">
    <source>
        <dbReference type="EMBL" id="TFY80632.1"/>
    </source>
</evidence>
<dbReference type="PANTHER" id="PTHR15970">
    <property type="entry name" value="ELL-ASSOCIATED FACTOR EAF"/>
    <property type="match status" value="1"/>
</dbReference>
<gene>
    <name evidence="10" type="ORF">EWM64_g3382</name>
</gene>
<feature type="non-terminal residue" evidence="10">
    <location>
        <position position="152"/>
    </location>
</feature>
<feature type="region of interest" description="Disordered" evidence="8">
    <location>
        <begin position="57"/>
        <end position="76"/>
    </location>
</feature>
<dbReference type="OrthoDB" id="125903at2759"/>
<evidence type="ECO:0000256" key="1">
    <source>
        <dbReference type="ARBA" id="ARBA00004123"/>
    </source>
</evidence>
<evidence type="ECO:0000259" key="9">
    <source>
        <dbReference type="Pfam" id="PF09816"/>
    </source>
</evidence>
<evidence type="ECO:0000256" key="2">
    <source>
        <dbReference type="ARBA" id="ARBA00007798"/>
    </source>
</evidence>
<dbReference type="GO" id="GO:0006368">
    <property type="term" value="P:transcription elongation by RNA polymerase II"/>
    <property type="evidence" value="ECO:0007669"/>
    <property type="project" value="InterPro"/>
</dbReference>
<comment type="subcellular location">
    <subcellularLocation>
        <location evidence="1">Nucleus</location>
    </subcellularLocation>
</comment>
<name>A0A4Z0A0P3_9AGAM</name>
<keyword evidence="5" id="KW-0010">Activator</keyword>
<feature type="compositionally biased region" description="Low complexity" evidence="8">
    <location>
        <begin position="130"/>
        <end position="144"/>
    </location>
</feature>
<dbReference type="Pfam" id="PF09816">
    <property type="entry name" value="EAF"/>
    <property type="match status" value="1"/>
</dbReference>
<evidence type="ECO:0000256" key="7">
    <source>
        <dbReference type="ARBA" id="ARBA00023242"/>
    </source>
</evidence>
<comment type="similarity">
    <text evidence="2">Belongs to the EAF family.</text>
</comment>
<dbReference type="PANTHER" id="PTHR15970:SF2">
    <property type="entry name" value="ELL-ASSOCIATED FACTOR EAF"/>
    <property type="match status" value="1"/>
</dbReference>
<dbReference type="Proteomes" id="UP000298061">
    <property type="component" value="Unassembled WGS sequence"/>
</dbReference>
<evidence type="ECO:0000256" key="4">
    <source>
        <dbReference type="ARBA" id="ARBA00023015"/>
    </source>
</evidence>
<protein>
    <recommendedName>
        <fullName evidence="9">Transcription elongation factor Eaf N-terminal domain-containing protein</fullName>
    </recommendedName>
</protein>